<dbReference type="GO" id="GO:0005634">
    <property type="term" value="C:nucleus"/>
    <property type="evidence" value="ECO:0007669"/>
    <property type="project" value="UniProtKB-SubCell"/>
</dbReference>
<evidence type="ECO:0000259" key="7">
    <source>
        <dbReference type="PROSITE" id="PS50982"/>
    </source>
</evidence>
<dbReference type="AlphaFoldDB" id="A0AAQ3UAH5"/>
<organism evidence="8 9">
    <name type="scientific">Paspalum notatum var. saurae</name>
    <dbReference type="NCBI Taxonomy" id="547442"/>
    <lineage>
        <taxon>Eukaryota</taxon>
        <taxon>Viridiplantae</taxon>
        <taxon>Streptophyta</taxon>
        <taxon>Embryophyta</taxon>
        <taxon>Tracheophyta</taxon>
        <taxon>Spermatophyta</taxon>
        <taxon>Magnoliopsida</taxon>
        <taxon>Liliopsida</taxon>
        <taxon>Poales</taxon>
        <taxon>Poaceae</taxon>
        <taxon>PACMAD clade</taxon>
        <taxon>Panicoideae</taxon>
        <taxon>Andropogonodae</taxon>
        <taxon>Paspaleae</taxon>
        <taxon>Paspalinae</taxon>
        <taxon>Paspalum</taxon>
    </lineage>
</organism>
<evidence type="ECO:0000256" key="5">
    <source>
        <dbReference type="ARBA" id="ARBA00023242"/>
    </source>
</evidence>
<keyword evidence="9" id="KW-1185">Reference proteome</keyword>
<evidence type="ECO:0000313" key="8">
    <source>
        <dbReference type="EMBL" id="WVZ87728.1"/>
    </source>
</evidence>
<evidence type="ECO:0000256" key="2">
    <source>
        <dbReference type="ARBA" id="ARBA00023015"/>
    </source>
</evidence>
<keyword evidence="3" id="KW-0238">DNA-binding</keyword>
<dbReference type="InterPro" id="IPR001739">
    <property type="entry name" value="Methyl_CpG_DNA-bd"/>
</dbReference>
<evidence type="ECO:0000256" key="4">
    <source>
        <dbReference type="ARBA" id="ARBA00023163"/>
    </source>
</evidence>
<proteinExistence type="predicted"/>
<dbReference type="GO" id="GO:0003677">
    <property type="term" value="F:DNA binding"/>
    <property type="evidence" value="ECO:0007669"/>
    <property type="project" value="UniProtKB-KW"/>
</dbReference>
<accession>A0AAQ3UAH5</accession>
<dbReference type="InterPro" id="IPR016177">
    <property type="entry name" value="DNA-bd_dom_sf"/>
</dbReference>
<dbReference type="PROSITE" id="PS50982">
    <property type="entry name" value="MBD"/>
    <property type="match status" value="1"/>
</dbReference>
<gene>
    <name evidence="8" type="ORF">U9M48_034323</name>
</gene>
<dbReference type="InterPro" id="IPR038945">
    <property type="entry name" value="MBD13-like"/>
</dbReference>
<dbReference type="EMBL" id="CP144751">
    <property type="protein sequence ID" value="WVZ87728.1"/>
    <property type="molecule type" value="Genomic_DNA"/>
</dbReference>
<evidence type="ECO:0000313" key="9">
    <source>
        <dbReference type="Proteomes" id="UP001341281"/>
    </source>
</evidence>
<feature type="domain" description="MBD" evidence="7">
    <location>
        <begin position="256"/>
        <end position="338"/>
    </location>
</feature>
<dbReference type="PANTHER" id="PTHR34067">
    <property type="entry name" value="OS04G0193200 PROTEIN"/>
    <property type="match status" value="1"/>
</dbReference>
<protein>
    <recommendedName>
        <fullName evidence="7">MBD domain-containing protein</fullName>
    </recommendedName>
</protein>
<dbReference type="Gene3D" id="3.30.890.10">
    <property type="entry name" value="Methyl-cpg-binding Protein 2, Chain A"/>
    <property type="match status" value="1"/>
</dbReference>
<feature type="region of interest" description="Disordered" evidence="6">
    <location>
        <begin position="94"/>
        <end position="116"/>
    </location>
</feature>
<evidence type="ECO:0000256" key="1">
    <source>
        <dbReference type="ARBA" id="ARBA00004123"/>
    </source>
</evidence>
<dbReference type="Proteomes" id="UP001341281">
    <property type="component" value="Chromosome 07"/>
</dbReference>
<sequence>MVHVVPKAAIHCLDLNFKRFVESRIAKDRLQLFTLRRVCLYIPYQASKRSPPDPSPCPSLHWLSHPISRAVQSRFERAAQRAMGSSRNSPIVISDDEEEEPAVLAPAADGDGSDNGGIPGWLPDGFEMGGYYLEDGNFRATSYTCPVSGFSFSMKLEVLEYCTSGALQRAIEAKETLEDKTTLQGKYAWLRGKHGWLLEIRAGRGDSKNKMFKFYAHLRDRVRLASKDEVIRYIDHAERPESANGDCDTSTEDNIIAQLEFSIKSLPPGWVKETVFRANNDGTGRKLKALYTDPISKKVFRSLKAAEQCFATGEPLDGRDPIMSVTEKYSFDWCTDMLPCLARRLKNGGTEDDKNVQMGLCAY</sequence>
<keyword evidence="5" id="KW-0539">Nucleus</keyword>
<keyword evidence="4" id="KW-0804">Transcription</keyword>
<dbReference type="SUPFAM" id="SSF54171">
    <property type="entry name" value="DNA-binding domain"/>
    <property type="match status" value="1"/>
</dbReference>
<evidence type="ECO:0000256" key="6">
    <source>
        <dbReference type="SAM" id="MobiDB-lite"/>
    </source>
</evidence>
<dbReference type="PANTHER" id="PTHR34067:SF25">
    <property type="entry name" value="OS04G0193200 PROTEIN"/>
    <property type="match status" value="1"/>
</dbReference>
<evidence type="ECO:0000256" key="3">
    <source>
        <dbReference type="ARBA" id="ARBA00023125"/>
    </source>
</evidence>
<reference evidence="8 9" key="1">
    <citation type="submission" date="2024-02" db="EMBL/GenBank/DDBJ databases">
        <title>High-quality chromosome-scale genome assembly of Pensacola bahiagrass (Paspalum notatum Flugge var. saurae).</title>
        <authorList>
            <person name="Vega J.M."/>
            <person name="Podio M."/>
            <person name="Orjuela J."/>
            <person name="Siena L.A."/>
            <person name="Pessino S.C."/>
            <person name="Combes M.C."/>
            <person name="Mariac C."/>
            <person name="Albertini E."/>
            <person name="Pupilli F."/>
            <person name="Ortiz J.P.A."/>
            <person name="Leblanc O."/>
        </authorList>
    </citation>
    <scope>NUCLEOTIDE SEQUENCE [LARGE SCALE GENOMIC DNA]</scope>
    <source>
        <strain evidence="8">R1</strain>
        <tissue evidence="8">Leaf</tissue>
    </source>
</reference>
<name>A0AAQ3UAH5_PASNO</name>
<keyword evidence="2" id="KW-0805">Transcription regulation</keyword>
<comment type="subcellular location">
    <subcellularLocation>
        <location evidence="1">Nucleus</location>
    </subcellularLocation>
</comment>